<dbReference type="SMART" id="SM00388">
    <property type="entry name" value="HisKA"/>
    <property type="match status" value="1"/>
</dbReference>
<dbReference type="Pfam" id="PF02518">
    <property type="entry name" value="HATPase_c"/>
    <property type="match status" value="1"/>
</dbReference>
<dbReference type="PANTHER" id="PTHR45436">
    <property type="entry name" value="SENSOR HISTIDINE KINASE YKOH"/>
    <property type="match status" value="1"/>
</dbReference>
<evidence type="ECO:0000256" key="2">
    <source>
        <dbReference type="ARBA" id="ARBA00004370"/>
    </source>
</evidence>
<feature type="transmembrane region" description="Helical" evidence="11">
    <location>
        <begin position="159"/>
        <end position="178"/>
    </location>
</feature>
<dbReference type="InterPro" id="IPR050428">
    <property type="entry name" value="TCS_sensor_his_kinase"/>
</dbReference>
<sequence length="461" mass="48666">MSTLWRSTTLRLAALVFLLQVLAAALLLVGLGAVIRQQSRTQAIDVVETLRDDLVATHVAGGQGALVEAIRLRLSNEVGRGVVVALQDRDGRLIAGNLRGVPADARTYRAARLVEVLRRNHAAPEAAFLLAVPLKHGGTLLTGVVVESDRQFLALLERASLATLALSLLFAAIAAWLATRQIVHRLQGTVRTLEGVGQGDLARRVPPDNSGDAFARLGEEVNRALARVESLNGQLKVATDALAHDLKSPLTRMATALDRVTTRIDDPDALSAVEAAQAEGRRVMAIIDTALGISRAEAGIGRQSFATTDLTAMVETIAEIYEPLAEEEGRTLVVDAAPGLTLPVHRQLMDQVLGNLIDNTMRYGAGTITVALGLSGSDIALSVADEGPGIPPHLHAEALRRFGRLDEARGGYGAGLGLALVEAVAHLHGGTVELSDNPASTSGQPGLKVTLRLPRQQAVTL</sequence>
<keyword evidence="4" id="KW-0597">Phosphoprotein</keyword>
<evidence type="ECO:0000256" key="5">
    <source>
        <dbReference type="ARBA" id="ARBA00022679"/>
    </source>
</evidence>
<feature type="domain" description="HAMP" evidence="13">
    <location>
        <begin position="180"/>
        <end position="233"/>
    </location>
</feature>
<dbReference type="PRINTS" id="PR00344">
    <property type="entry name" value="BCTRLSENSOR"/>
</dbReference>
<keyword evidence="9" id="KW-0902">Two-component regulatory system</keyword>
<dbReference type="SUPFAM" id="SSF47384">
    <property type="entry name" value="Homodimeric domain of signal transducing histidine kinase"/>
    <property type="match status" value="1"/>
</dbReference>
<dbReference type="CDD" id="cd00075">
    <property type="entry name" value="HATPase"/>
    <property type="match status" value="1"/>
</dbReference>
<dbReference type="PROSITE" id="PS50109">
    <property type="entry name" value="HIS_KIN"/>
    <property type="match status" value="1"/>
</dbReference>
<keyword evidence="10 11" id="KW-0472">Membrane</keyword>
<dbReference type="Pfam" id="PF00512">
    <property type="entry name" value="HisKA"/>
    <property type="match status" value="1"/>
</dbReference>
<evidence type="ECO:0000256" key="8">
    <source>
        <dbReference type="ARBA" id="ARBA00022989"/>
    </source>
</evidence>
<evidence type="ECO:0000256" key="11">
    <source>
        <dbReference type="SAM" id="Phobius"/>
    </source>
</evidence>
<protein>
    <recommendedName>
        <fullName evidence="3">histidine kinase</fullName>
        <ecNumber evidence="3">2.7.13.3</ecNumber>
    </recommendedName>
</protein>
<keyword evidence="7 14" id="KW-0418">Kinase</keyword>
<dbReference type="SUPFAM" id="SSF55874">
    <property type="entry name" value="ATPase domain of HSP90 chaperone/DNA topoisomerase II/histidine kinase"/>
    <property type="match status" value="1"/>
</dbReference>
<dbReference type="InterPro" id="IPR003661">
    <property type="entry name" value="HisK_dim/P_dom"/>
</dbReference>
<keyword evidence="5" id="KW-0808">Transferase</keyword>
<dbReference type="InterPro" id="IPR036097">
    <property type="entry name" value="HisK_dim/P_sf"/>
</dbReference>
<evidence type="ECO:0000256" key="3">
    <source>
        <dbReference type="ARBA" id="ARBA00012438"/>
    </source>
</evidence>
<dbReference type="PROSITE" id="PS50885">
    <property type="entry name" value="HAMP"/>
    <property type="match status" value="1"/>
</dbReference>
<keyword evidence="6 11" id="KW-0812">Transmembrane</keyword>
<evidence type="ECO:0000256" key="6">
    <source>
        <dbReference type="ARBA" id="ARBA00022692"/>
    </source>
</evidence>
<evidence type="ECO:0000256" key="10">
    <source>
        <dbReference type="ARBA" id="ARBA00023136"/>
    </source>
</evidence>
<keyword evidence="8 11" id="KW-1133">Transmembrane helix</keyword>
<dbReference type="EC" id="2.7.13.3" evidence="3"/>
<comment type="catalytic activity">
    <reaction evidence="1">
        <text>ATP + protein L-histidine = ADP + protein N-phospho-L-histidine.</text>
        <dbReference type="EC" id="2.7.13.3"/>
    </reaction>
</comment>
<dbReference type="SMART" id="SM00387">
    <property type="entry name" value="HATPase_c"/>
    <property type="match status" value="1"/>
</dbReference>
<gene>
    <name evidence="14" type="ORF">I2488_12430</name>
</gene>
<proteinExistence type="predicted"/>
<evidence type="ECO:0000256" key="1">
    <source>
        <dbReference type="ARBA" id="ARBA00000085"/>
    </source>
</evidence>
<dbReference type="InterPro" id="IPR036890">
    <property type="entry name" value="HATPase_C_sf"/>
</dbReference>
<name>A0ABS0HI32_9SPHN</name>
<dbReference type="Proteomes" id="UP000600799">
    <property type="component" value="Unassembled WGS sequence"/>
</dbReference>
<comment type="subcellular location">
    <subcellularLocation>
        <location evidence="2">Membrane</location>
    </subcellularLocation>
</comment>
<evidence type="ECO:0000313" key="14">
    <source>
        <dbReference type="EMBL" id="MBF9151813.1"/>
    </source>
</evidence>
<dbReference type="InterPro" id="IPR003594">
    <property type="entry name" value="HATPase_dom"/>
</dbReference>
<organism evidence="14 15">
    <name type="scientific">Novosphingobium jiangmenense</name>
    <dbReference type="NCBI Taxonomy" id="2791981"/>
    <lineage>
        <taxon>Bacteria</taxon>
        <taxon>Pseudomonadati</taxon>
        <taxon>Pseudomonadota</taxon>
        <taxon>Alphaproteobacteria</taxon>
        <taxon>Sphingomonadales</taxon>
        <taxon>Sphingomonadaceae</taxon>
        <taxon>Novosphingobium</taxon>
    </lineage>
</organism>
<feature type="domain" description="Histidine kinase" evidence="12">
    <location>
        <begin position="241"/>
        <end position="457"/>
    </location>
</feature>
<dbReference type="Gene3D" id="3.30.565.10">
    <property type="entry name" value="Histidine kinase-like ATPase, C-terminal domain"/>
    <property type="match status" value="1"/>
</dbReference>
<feature type="transmembrane region" description="Helical" evidence="11">
    <location>
        <begin position="12"/>
        <end position="35"/>
    </location>
</feature>
<dbReference type="Gene3D" id="1.10.287.130">
    <property type="match status" value="1"/>
</dbReference>
<evidence type="ECO:0000259" key="12">
    <source>
        <dbReference type="PROSITE" id="PS50109"/>
    </source>
</evidence>
<dbReference type="InterPro" id="IPR004358">
    <property type="entry name" value="Sig_transdc_His_kin-like_C"/>
</dbReference>
<dbReference type="CDD" id="cd00082">
    <property type="entry name" value="HisKA"/>
    <property type="match status" value="1"/>
</dbReference>
<dbReference type="Gene3D" id="6.10.340.10">
    <property type="match status" value="1"/>
</dbReference>
<keyword evidence="15" id="KW-1185">Reference proteome</keyword>
<dbReference type="GO" id="GO:0016301">
    <property type="term" value="F:kinase activity"/>
    <property type="evidence" value="ECO:0007669"/>
    <property type="project" value="UniProtKB-KW"/>
</dbReference>
<comment type="caution">
    <text evidence="14">The sequence shown here is derived from an EMBL/GenBank/DDBJ whole genome shotgun (WGS) entry which is preliminary data.</text>
</comment>
<reference evidence="14 15" key="1">
    <citation type="submission" date="2020-11" db="EMBL/GenBank/DDBJ databases">
        <title>The genome sequence of Novosphingobium sp. 1Y9A.</title>
        <authorList>
            <person name="Liu Y."/>
        </authorList>
    </citation>
    <scope>NUCLEOTIDE SEQUENCE [LARGE SCALE GENOMIC DNA]</scope>
    <source>
        <strain evidence="14 15">1Y9A</strain>
    </source>
</reference>
<dbReference type="InterPro" id="IPR003660">
    <property type="entry name" value="HAMP_dom"/>
</dbReference>
<accession>A0ABS0HI32</accession>
<evidence type="ECO:0000313" key="15">
    <source>
        <dbReference type="Proteomes" id="UP000600799"/>
    </source>
</evidence>
<dbReference type="InterPro" id="IPR005467">
    <property type="entry name" value="His_kinase_dom"/>
</dbReference>
<evidence type="ECO:0000259" key="13">
    <source>
        <dbReference type="PROSITE" id="PS50885"/>
    </source>
</evidence>
<dbReference type="PANTHER" id="PTHR45436:SF8">
    <property type="entry name" value="HISTIDINE KINASE"/>
    <property type="match status" value="1"/>
</dbReference>
<dbReference type="SMART" id="SM00304">
    <property type="entry name" value="HAMP"/>
    <property type="match status" value="1"/>
</dbReference>
<evidence type="ECO:0000256" key="7">
    <source>
        <dbReference type="ARBA" id="ARBA00022777"/>
    </source>
</evidence>
<evidence type="ECO:0000256" key="4">
    <source>
        <dbReference type="ARBA" id="ARBA00022553"/>
    </source>
</evidence>
<evidence type="ECO:0000256" key="9">
    <source>
        <dbReference type="ARBA" id="ARBA00023012"/>
    </source>
</evidence>
<dbReference type="EMBL" id="JADQDC010000008">
    <property type="protein sequence ID" value="MBF9151813.1"/>
    <property type="molecule type" value="Genomic_DNA"/>
</dbReference>